<evidence type="ECO:0000256" key="7">
    <source>
        <dbReference type="ARBA" id="ARBA00022989"/>
    </source>
</evidence>
<evidence type="ECO:0000256" key="2">
    <source>
        <dbReference type="ARBA" id="ARBA00004922"/>
    </source>
</evidence>
<protein>
    <recommendedName>
        <fullName evidence="9">Glycosyltransferase subfamily 4-like N-terminal domain-containing protein</fullName>
    </recommendedName>
</protein>
<gene>
    <name evidence="10" type="ORF">PFISCL1PPCAC_9417</name>
</gene>
<keyword evidence="3" id="KW-0328">Glycosyltransferase</keyword>
<feature type="domain" description="Glycosyltransferase subfamily 4-like N-terminal" evidence="9">
    <location>
        <begin position="16"/>
        <end position="210"/>
    </location>
</feature>
<evidence type="ECO:0000256" key="5">
    <source>
        <dbReference type="ARBA" id="ARBA00022692"/>
    </source>
</evidence>
<dbReference type="GO" id="GO:0000030">
    <property type="term" value="F:mannosyltransferase activity"/>
    <property type="evidence" value="ECO:0007669"/>
    <property type="project" value="InterPro"/>
</dbReference>
<dbReference type="Proteomes" id="UP001432322">
    <property type="component" value="Unassembled WGS sequence"/>
</dbReference>
<comment type="caution">
    <text evidence="10">The sequence shown here is derived from an EMBL/GenBank/DDBJ whole genome shotgun (WGS) entry which is preliminary data.</text>
</comment>
<evidence type="ECO:0000256" key="6">
    <source>
        <dbReference type="ARBA" id="ARBA00022824"/>
    </source>
</evidence>
<name>A0AAV5VJL1_9BILA</name>
<evidence type="ECO:0000313" key="10">
    <source>
        <dbReference type="EMBL" id="GMT18120.1"/>
    </source>
</evidence>
<keyword evidence="6" id="KW-0256">Endoplasmic reticulum</keyword>
<keyword evidence="4" id="KW-0808">Transferase</keyword>
<evidence type="ECO:0000256" key="1">
    <source>
        <dbReference type="ARBA" id="ARBA00004389"/>
    </source>
</evidence>
<comment type="subcellular location">
    <subcellularLocation>
        <location evidence="1">Endoplasmic reticulum membrane</location>
        <topology evidence="1">Single-pass membrane protein</topology>
    </subcellularLocation>
</comment>
<reference evidence="10" key="1">
    <citation type="submission" date="2023-10" db="EMBL/GenBank/DDBJ databases">
        <title>Genome assembly of Pristionchus species.</title>
        <authorList>
            <person name="Yoshida K."/>
            <person name="Sommer R.J."/>
        </authorList>
    </citation>
    <scope>NUCLEOTIDE SEQUENCE</scope>
    <source>
        <strain evidence="10">RS5133</strain>
    </source>
</reference>
<dbReference type="AlphaFoldDB" id="A0AAV5VJL1"/>
<evidence type="ECO:0000256" key="4">
    <source>
        <dbReference type="ARBA" id="ARBA00022679"/>
    </source>
</evidence>
<proteinExistence type="predicted"/>
<dbReference type="Pfam" id="PF13579">
    <property type="entry name" value="Glyco_trans_4_4"/>
    <property type="match status" value="1"/>
</dbReference>
<accession>A0AAV5VJL1</accession>
<dbReference type="PANTHER" id="PTHR13036">
    <property type="entry name" value="BETA1,4 MANNOSYLTRANSFERASE"/>
    <property type="match status" value="1"/>
</dbReference>
<dbReference type="Gene3D" id="3.40.50.2000">
    <property type="entry name" value="Glycogen Phosphorylase B"/>
    <property type="match status" value="1"/>
</dbReference>
<keyword evidence="5" id="KW-0812">Transmembrane</keyword>
<keyword evidence="8" id="KW-0472">Membrane</keyword>
<dbReference type="GO" id="GO:0005789">
    <property type="term" value="C:endoplasmic reticulum membrane"/>
    <property type="evidence" value="ECO:0007669"/>
    <property type="project" value="UniProtKB-SubCell"/>
</dbReference>
<sequence>MPNAAVVVIGDVGHSPRTANHALSLAEERGYDVFLIGYAESALNERIANHKRIRVVPLPAPPTLPLPELANLVWRFAWTAVVLFLTLIFRVGWSLNIVLVQNPPALPALIVAWMASRLRDARFVVDWHNYTWSMLAERWAIGEEQMGAEMWEDSDAVRAEKRRKRVGGGRASYVRLTHWLEGRMGRAADSALCVSAAMAADLKRRWAVQAEVFYDRPPQWKFGPSVSLATKHSLFTRLAEDAAKRGDTETLKMLSGEEGGQGETFFSTTTRSREVWLRKERPLIVMSSTSWTPDEDFSILLQAVVEYERRVQQQKKEEKEK</sequence>
<keyword evidence="7" id="KW-1133">Transmembrane helix</keyword>
<dbReference type="InterPro" id="IPR028098">
    <property type="entry name" value="Glyco_trans_4-like_N"/>
</dbReference>
<keyword evidence="11" id="KW-1185">Reference proteome</keyword>
<evidence type="ECO:0000313" key="11">
    <source>
        <dbReference type="Proteomes" id="UP001432322"/>
    </source>
</evidence>
<feature type="non-terminal residue" evidence="10">
    <location>
        <position position="321"/>
    </location>
</feature>
<organism evidence="10 11">
    <name type="scientific">Pristionchus fissidentatus</name>
    <dbReference type="NCBI Taxonomy" id="1538716"/>
    <lineage>
        <taxon>Eukaryota</taxon>
        <taxon>Metazoa</taxon>
        <taxon>Ecdysozoa</taxon>
        <taxon>Nematoda</taxon>
        <taxon>Chromadorea</taxon>
        <taxon>Rhabditida</taxon>
        <taxon>Rhabditina</taxon>
        <taxon>Diplogasteromorpha</taxon>
        <taxon>Diplogasteroidea</taxon>
        <taxon>Neodiplogasteridae</taxon>
        <taxon>Pristionchus</taxon>
    </lineage>
</organism>
<evidence type="ECO:0000259" key="9">
    <source>
        <dbReference type="Pfam" id="PF13579"/>
    </source>
</evidence>
<dbReference type="SUPFAM" id="SSF53756">
    <property type="entry name" value="UDP-Glycosyltransferase/glycogen phosphorylase"/>
    <property type="match status" value="1"/>
</dbReference>
<evidence type="ECO:0000256" key="8">
    <source>
        <dbReference type="ARBA" id="ARBA00023136"/>
    </source>
</evidence>
<dbReference type="EMBL" id="BTSY01000003">
    <property type="protein sequence ID" value="GMT18120.1"/>
    <property type="molecule type" value="Genomic_DNA"/>
</dbReference>
<dbReference type="PANTHER" id="PTHR13036:SF0">
    <property type="entry name" value="CHITOBIOSYLDIPHOSPHODOLICHOL BETA-MANNOSYLTRANSFERASE"/>
    <property type="match status" value="1"/>
</dbReference>
<dbReference type="InterPro" id="IPR026051">
    <property type="entry name" value="ALG1-like"/>
</dbReference>
<comment type="pathway">
    <text evidence="2">Protein modification; protein glycosylation.</text>
</comment>
<evidence type="ECO:0000256" key="3">
    <source>
        <dbReference type="ARBA" id="ARBA00022676"/>
    </source>
</evidence>